<feature type="domain" description="Alpha/beta-hydrolase catalytic" evidence="1">
    <location>
        <begin position="288"/>
        <end position="575"/>
    </location>
</feature>
<dbReference type="OrthoDB" id="4397445at2"/>
<evidence type="ECO:0008006" key="5">
    <source>
        <dbReference type="Google" id="ProtNLM"/>
    </source>
</evidence>
<dbReference type="InterPro" id="IPR027788">
    <property type="entry name" value="Alpha/beta-hydrolase_N_dom"/>
</dbReference>
<organism evidence="3 4">
    <name type="scientific">Rhodococcus ruber</name>
    <dbReference type="NCBI Taxonomy" id="1830"/>
    <lineage>
        <taxon>Bacteria</taxon>
        <taxon>Bacillati</taxon>
        <taxon>Actinomycetota</taxon>
        <taxon>Actinomycetes</taxon>
        <taxon>Mycobacteriales</taxon>
        <taxon>Nocardiaceae</taxon>
        <taxon>Rhodococcus</taxon>
    </lineage>
</organism>
<feature type="domain" description="Alpha/beta-hydrolase N-terminal" evidence="2">
    <location>
        <begin position="58"/>
        <end position="270"/>
    </location>
</feature>
<dbReference type="EMBL" id="CCSD01000090">
    <property type="protein sequence ID" value="CDZ90878.1"/>
    <property type="molecule type" value="Genomic_DNA"/>
</dbReference>
<dbReference type="RefSeq" id="WP_010593849.1">
    <property type="nucleotide sequence ID" value="NZ_CP024315.1"/>
</dbReference>
<evidence type="ECO:0000259" key="2">
    <source>
        <dbReference type="Pfam" id="PF15420"/>
    </source>
</evidence>
<dbReference type="ESTHER" id="9noca-a0a098bqa3">
    <property type="family name" value="Abhydrolase_9"/>
</dbReference>
<accession>A0A098BQA3</accession>
<evidence type="ECO:0000313" key="4">
    <source>
        <dbReference type="Proteomes" id="UP000042997"/>
    </source>
</evidence>
<proteinExistence type="predicted"/>
<reference evidence="3 4" key="1">
    <citation type="journal article" date="2014" name="Genome Announc.">
        <title>Draft Genome Sequence of Propane- and Butane-Oxidizing Actinobacterium Rhodococcus ruber IEGM 231.</title>
        <authorList>
            <person name="Ivshina I.B."/>
            <person name="Kuyukina M.S."/>
            <person name="Krivoruchko A.V."/>
            <person name="Barbe V."/>
            <person name="Fischer C."/>
        </authorList>
    </citation>
    <scope>NUCLEOTIDE SEQUENCE [LARGE SCALE GENOMIC DNA]</scope>
</reference>
<gene>
    <name evidence="3" type="ORF">RHRU231_760037</name>
</gene>
<evidence type="ECO:0000313" key="3">
    <source>
        <dbReference type="EMBL" id="CDZ90878.1"/>
    </source>
</evidence>
<sequence length="590" mass="64394">MVGSQVDRLASIEARQGRIIDAVTEFGDRHPHTAQVWGALSLDFTGIAFAALFFCWSLTPSLLPRDWLFQGLIGGINVAIGYGVGCAVGWAGNRLLAKRPWWPPPLPVLRAIKVAVPVAAVLASLVALVFASRQQRQLAALMNAEGTTTSGYLRTLVLAAAVALTLIATWRGLRELAGIVAWQLVRRLRIPPGAARSLGALLVVLVVFMLIDGVLARGAYAGLNWVFGIHNNETRPGVTQPLVPEKSGSPESFAAWDTLGYQGRDFVGRGLDAAELTAINGVPAREPIRVYAGLETADTPEARADVVIDELERTDAFDREVLVIIPTTGTGWVNPTAAMMMELVHNGDVALVAWQYSYMPSWISFLADREKAAAAGDMLIDRVHNRWLAQSAEHRPELYVYGESLGTQSGEGAFGTVAAIRDTVDGVLWVGPPNSNRLWRQLVDRRDPGTTEVEPVYADGLVVRFADDRASIGEPDTPWLFPRILYLQHASDPVVWWSPDLIVSRPDWLSEPPGPDRLPQMRWFPFVTFWQVSADLTNAAGVPDGHGHNYGTTVLDGWIAVTAPDGWTEADTERVRFALTVIDDLQGPEK</sequence>
<dbReference type="GeneID" id="66834350"/>
<evidence type="ECO:0000259" key="1">
    <source>
        <dbReference type="Pfam" id="PF10081"/>
    </source>
</evidence>
<dbReference type="eggNOG" id="COG4425">
    <property type="taxonomic scope" value="Bacteria"/>
</dbReference>
<dbReference type="Pfam" id="PF15420">
    <property type="entry name" value="Abhydrolase_9_N"/>
    <property type="match status" value="1"/>
</dbReference>
<dbReference type="AlphaFoldDB" id="A0A098BQA3"/>
<dbReference type="InterPro" id="IPR027787">
    <property type="entry name" value="Alpha/beta-hydrolase_catalytic"/>
</dbReference>
<dbReference type="Pfam" id="PF10081">
    <property type="entry name" value="Abhydrolase_9"/>
    <property type="match status" value="1"/>
</dbReference>
<protein>
    <recommendedName>
        <fullName evidence="5">Integral membrane protein</fullName>
    </recommendedName>
</protein>
<name>A0A098BQA3_9NOCA</name>
<dbReference type="KEGG" id="rrz:CS378_20675"/>
<dbReference type="Proteomes" id="UP000042997">
    <property type="component" value="Unassembled WGS sequence"/>
</dbReference>